<organism evidence="2 3">
    <name type="scientific">Phenylobacterium glaciei</name>
    <dbReference type="NCBI Taxonomy" id="2803784"/>
    <lineage>
        <taxon>Bacteria</taxon>
        <taxon>Pseudomonadati</taxon>
        <taxon>Pseudomonadota</taxon>
        <taxon>Alphaproteobacteria</taxon>
        <taxon>Caulobacterales</taxon>
        <taxon>Caulobacteraceae</taxon>
        <taxon>Phenylobacterium</taxon>
    </lineage>
</organism>
<proteinExistence type="predicted"/>
<evidence type="ECO:0000259" key="1">
    <source>
        <dbReference type="PROSITE" id="PS50925"/>
    </source>
</evidence>
<protein>
    <submittedName>
        <fullName evidence="2">BLUF domain-containing protein</fullName>
    </submittedName>
</protein>
<comment type="caution">
    <text evidence="2">The sequence shown here is derived from an EMBL/GenBank/DDBJ whole genome shotgun (WGS) entry which is preliminary data.</text>
</comment>
<dbReference type="Gene3D" id="3.30.70.100">
    <property type="match status" value="1"/>
</dbReference>
<feature type="domain" description="BLUF" evidence="1">
    <location>
        <begin position="1"/>
        <end position="92"/>
    </location>
</feature>
<dbReference type="PROSITE" id="PS50925">
    <property type="entry name" value="BLUF"/>
    <property type="match status" value="1"/>
</dbReference>
<dbReference type="GO" id="GO:0009882">
    <property type="term" value="F:blue light photoreceptor activity"/>
    <property type="evidence" value="ECO:0007669"/>
    <property type="project" value="InterPro"/>
</dbReference>
<dbReference type="Pfam" id="PF04940">
    <property type="entry name" value="BLUF"/>
    <property type="match status" value="1"/>
</dbReference>
<dbReference type="SMART" id="SM01034">
    <property type="entry name" value="BLUF"/>
    <property type="match status" value="1"/>
</dbReference>
<gene>
    <name evidence="2" type="ORF">JKL49_05135</name>
</gene>
<dbReference type="InterPro" id="IPR036046">
    <property type="entry name" value="Acylphosphatase-like_dom_sf"/>
</dbReference>
<sequence>MICIAYLSTAQLVPTPSELDAILAASHRNNRRCGVTGMLCHYEGSFLQFLEGESGDVDATYSRIAADPRHTGLISLYRQDIDERLFNEWSMALARVEAIDPAQQAFCRGLRTLEFAATPAHRQLVEPFLASFRAWIR</sequence>
<dbReference type="EMBL" id="JAGSGD010000001">
    <property type="protein sequence ID" value="MBR7618767.1"/>
    <property type="molecule type" value="Genomic_DNA"/>
</dbReference>
<accession>A0A941HW14</accession>
<name>A0A941HW14_9CAUL</name>
<evidence type="ECO:0000313" key="3">
    <source>
        <dbReference type="Proteomes" id="UP000622580"/>
    </source>
</evidence>
<dbReference type="RefSeq" id="WP_215338694.1">
    <property type="nucleotide sequence ID" value="NZ_JAGSGD010000001.1"/>
</dbReference>
<dbReference type="InterPro" id="IPR007024">
    <property type="entry name" value="BLUF_domain"/>
</dbReference>
<dbReference type="Proteomes" id="UP000622580">
    <property type="component" value="Unassembled WGS sequence"/>
</dbReference>
<dbReference type="SUPFAM" id="SSF54975">
    <property type="entry name" value="Acylphosphatase/BLUF domain-like"/>
    <property type="match status" value="1"/>
</dbReference>
<evidence type="ECO:0000313" key="2">
    <source>
        <dbReference type="EMBL" id="MBR7618767.1"/>
    </source>
</evidence>
<reference evidence="2" key="1">
    <citation type="submission" date="2021-04" db="EMBL/GenBank/DDBJ databases">
        <title>Draft genome assembly of strain Phenylobacterium sp. 20VBR1 using MiniION and Illumina platforms.</title>
        <authorList>
            <person name="Thomas F.A."/>
            <person name="Krishnan K.P."/>
            <person name="Sinha R.K."/>
        </authorList>
    </citation>
    <scope>NUCLEOTIDE SEQUENCE</scope>
    <source>
        <strain evidence="2">20VBR1</strain>
    </source>
</reference>
<dbReference type="AlphaFoldDB" id="A0A941HW14"/>
<dbReference type="GO" id="GO:0071949">
    <property type="term" value="F:FAD binding"/>
    <property type="evidence" value="ECO:0007669"/>
    <property type="project" value="InterPro"/>
</dbReference>
<keyword evidence="3" id="KW-1185">Reference proteome</keyword>